<gene>
    <name evidence="1" type="ORF">H8E41_10035</name>
</gene>
<organism evidence="1 2">
    <name type="scientific">Candidatus Desulfobia pelagia</name>
    <dbReference type="NCBI Taxonomy" id="2841692"/>
    <lineage>
        <taxon>Bacteria</taxon>
        <taxon>Pseudomonadati</taxon>
        <taxon>Thermodesulfobacteriota</taxon>
        <taxon>Desulfobulbia</taxon>
        <taxon>Desulfobulbales</taxon>
        <taxon>Desulfobulbaceae</taxon>
        <taxon>Candidatus Desulfobia</taxon>
    </lineage>
</organism>
<reference evidence="1 2" key="1">
    <citation type="submission" date="2020-08" db="EMBL/GenBank/DDBJ databases">
        <title>Bridging the membrane lipid divide: bacteria of the FCB group superphylum have the potential to synthesize archaeal ether lipids.</title>
        <authorList>
            <person name="Villanueva L."/>
            <person name="Von Meijenfeldt F.A.B."/>
            <person name="Westbye A.B."/>
            <person name="Yadav S."/>
            <person name="Hopmans E.C."/>
            <person name="Dutilh B.E."/>
            <person name="Sinninghe Damste J.S."/>
        </authorList>
    </citation>
    <scope>NUCLEOTIDE SEQUENCE [LARGE SCALE GENOMIC DNA]</scope>
    <source>
        <strain evidence="1">NIOZ-UU47</strain>
    </source>
</reference>
<proteinExistence type="predicted"/>
<dbReference type="AlphaFoldDB" id="A0A8J6TG44"/>
<comment type="caution">
    <text evidence="1">The sequence shown here is derived from an EMBL/GenBank/DDBJ whole genome shotgun (WGS) entry which is preliminary data.</text>
</comment>
<dbReference type="Proteomes" id="UP000614424">
    <property type="component" value="Unassembled WGS sequence"/>
</dbReference>
<protein>
    <submittedName>
        <fullName evidence="1">Uncharacterized protein</fullName>
    </submittedName>
</protein>
<feature type="non-terminal residue" evidence="1">
    <location>
        <position position="1"/>
    </location>
</feature>
<name>A0A8J6TG44_9BACT</name>
<sequence length="482" mass="52284">MSSSFLQWAANVNVVKALVANSGNRILFTGDGYPKETNETLALDSSPYPTTTRRLGIPAPTNALTITPIGTAGDDIEKSVSYAYTIVGKWADGSEVESGPSPATAVFDWYEDITPRLTGFTDATATGVYTTHFRIYRVNTGNTGSEFQYVDEMEVATTTYDDTVTDDDLQEVIATTYWTSPDATLSGLTATSHGLVFGFVGNTIYPSEVFITYAFPSIYSLVVESDIVGFGYTGSLVVVLTETVPYLLTGQDPEALSLQRLGYQQSCVSARSIVNIPGGVIYASPDGLFMIDESGVGDLITKDLFTKTQWNALTPANLFGFYYDDSYIGFFSGTTVGFRLKLTSDEESPLEYKTLSLTQNVYGGEYSSAADLLYLIQTKGAVREIVSWESGAVVNYTWTSKEFSFSSRDTFTAGMIIGDFTAGNVTLTFYADGAQVDSKEITSNDLFRISGMTGETFQVKAVGKTTIDRLIIGRSVMEVISV</sequence>
<evidence type="ECO:0000313" key="2">
    <source>
        <dbReference type="Proteomes" id="UP000614424"/>
    </source>
</evidence>
<dbReference type="EMBL" id="JACNJZ010000139">
    <property type="protein sequence ID" value="MBC8318233.1"/>
    <property type="molecule type" value="Genomic_DNA"/>
</dbReference>
<accession>A0A8J6TG44</accession>
<evidence type="ECO:0000313" key="1">
    <source>
        <dbReference type="EMBL" id="MBC8318233.1"/>
    </source>
</evidence>